<reference evidence="3 4" key="1">
    <citation type="submission" date="2019-02" db="EMBL/GenBank/DDBJ databases">
        <title>Deep-cultivation of Planctomycetes and their phenomic and genomic characterization uncovers novel biology.</title>
        <authorList>
            <person name="Wiegand S."/>
            <person name="Jogler M."/>
            <person name="Boedeker C."/>
            <person name="Pinto D."/>
            <person name="Vollmers J."/>
            <person name="Rivas-Marin E."/>
            <person name="Kohn T."/>
            <person name="Peeters S.H."/>
            <person name="Heuer A."/>
            <person name="Rast P."/>
            <person name="Oberbeckmann S."/>
            <person name="Bunk B."/>
            <person name="Jeske O."/>
            <person name="Meyerdierks A."/>
            <person name="Storesund J.E."/>
            <person name="Kallscheuer N."/>
            <person name="Luecker S."/>
            <person name="Lage O.M."/>
            <person name="Pohl T."/>
            <person name="Merkel B.J."/>
            <person name="Hornburger P."/>
            <person name="Mueller R.-W."/>
            <person name="Bruemmer F."/>
            <person name="Labrenz M."/>
            <person name="Spormann A.M."/>
            <person name="Op den Camp H."/>
            <person name="Overmann J."/>
            <person name="Amann R."/>
            <person name="Jetten M.S.M."/>
            <person name="Mascher T."/>
            <person name="Medema M.H."/>
            <person name="Devos D.P."/>
            <person name="Kaster A.-K."/>
            <person name="Ovreas L."/>
            <person name="Rohde M."/>
            <person name="Galperin M.Y."/>
            <person name="Jogler C."/>
        </authorList>
    </citation>
    <scope>NUCLEOTIDE SEQUENCE [LARGE SCALE GENOMIC DNA]</scope>
    <source>
        <strain evidence="3 4">I41</strain>
    </source>
</reference>
<dbReference type="Pfam" id="PF07589">
    <property type="entry name" value="PEP-CTERM"/>
    <property type="match status" value="1"/>
</dbReference>
<evidence type="ECO:0000259" key="2">
    <source>
        <dbReference type="Pfam" id="PF07589"/>
    </source>
</evidence>
<protein>
    <recommendedName>
        <fullName evidence="2">Ice-binding protein C-terminal domain-containing protein</fullName>
    </recommendedName>
</protein>
<keyword evidence="1" id="KW-0732">Signal</keyword>
<evidence type="ECO:0000313" key="3">
    <source>
        <dbReference type="EMBL" id="QDT74448.1"/>
    </source>
</evidence>
<gene>
    <name evidence="3" type="ORF">I41_36440</name>
</gene>
<proteinExistence type="predicted"/>
<feature type="signal peptide" evidence="1">
    <location>
        <begin position="1"/>
        <end position="28"/>
    </location>
</feature>
<dbReference type="KEGG" id="llh:I41_36440"/>
<organism evidence="3 4">
    <name type="scientific">Lacipirellula limnantheis</name>
    <dbReference type="NCBI Taxonomy" id="2528024"/>
    <lineage>
        <taxon>Bacteria</taxon>
        <taxon>Pseudomonadati</taxon>
        <taxon>Planctomycetota</taxon>
        <taxon>Planctomycetia</taxon>
        <taxon>Pirellulales</taxon>
        <taxon>Lacipirellulaceae</taxon>
        <taxon>Lacipirellula</taxon>
    </lineage>
</organism>
<dbReference type="Proteomes" id="UP000317909">
    <property type="component" value="Chromosome"/>
</dbReference>
<dbReference type="EMBL" id="CP036339">
    <property type="protein sequence ID" value="QDT74448.1"/>
    <property type="molecule type" value="Genomic_DNA"/>
</dbReference>
<evidence type="ECO:0000256" key="1">
    <source>
        <dbReference type="SAM" id="SignalP"/>
    </source>
</evidence>
<name>A0A517U1D1_9BACT</name>
<evidence type="ECO:0000313" key="4">
    <source>
        <dbReference type="Proteomes" id="UP000317909"/>
    </source>
</evidence>
<sequence length="261" mass="27010" precursor="true">MSCFMSSWVRSSLALVVAASVGVSAANAQIFDDFSDLDDTANPTWTHLNGLVGSTGQTWDASTGQYHLNGPTNGFALPNTGKLGFVGSYTGPSFSDVVVTADFVQPATGVAFGVMARTDGNNAFNQLKGYGYVYEPLAAGGLGEVVLYKMVGATLSDIGSQQVTLDLANKDYTFSLAVTGTQLHGQVFEVGGGMVAEKFAVDAAYASGFSGVFGYSGALAGVPVDFTIDNFGARVPEPGSVLLASLGLVATLAQRRRRNVA</sequence>
<dbReference type="AlphaFoldDB" id="A0A517U1D1"/>
<feature type="domain" description="Ice-binding protein C-terminal" evidence="2">
    <location>
        <begin position="235"/>
        <end position="257"/>
    </location>
</feature>
<accession>A0A517U1D1</accession>
<feature type="chain" id="PRO_5022160972" description="Ice-binding protein C-terminal domain-containing protein" evidence="1">
    <location>
        <begin position="29"/>
        <end position="261"/>
    </location>
</feature>
<dbReference type="InterPro" id="IPR013424">
    <property type="entry name" value="Ice-binding_C"/>
</dbReference>
<keyword evidence="4" id="KW-1185">Reference proteome</keyword>